<dbReference type="Gene3D" id="3.50.50.60">
    <property type="entry name" value="FAD/NAD(P)-binding domain"/>
    <property type="match status" value="1"/>
</dbReference>
<evidence type="ECO:0000313" key="2">
    <source>
        <dbReference type="EMBL" id="MBG0562592.1"/>
    </source>
</evidence>
<protein>
    <submittedName>
        <fullName evidence="2">NAD(P)-binding domain-containing protein</fullName>
    </submittedName>
</protein>
<evidence type="ECO:0000256" key="1">
    <source>
        <dbReference type="ARBA" id="ARBA00023002"/>
    </source>
</evidence>
<reference evidence="2" key="1">
    <citation type="submission" date="2020-11" db="EMBL/GenBank/DDBJ databases">
        <title>Isolation and identification of active actinomycetes.</title>
        <authorList>
            <person name="Sun X."/>
        </authorList>
    </citation>
    <scope>NUCLEOTIDE SEQUENCE</scope>
    <source>
        <strain evidence="2">NEAU-A11</strain>
    </source>
</reference>
<dbReference type="PRINTS" id="PR00469">
    <property type="entry name" value="PNDRDTASEII"/>
</dbReference>
<dbReference type="Proteomes" id="UP000598146">
    <property type="component" value="Unassembled WGS sequence"/>
</dbReference>
<gene>
    <name evidence="2" type="ORF">I4J89_14090</name>
</gene>
<dbReference type="PRINTS" id="PR00368">
    <property type="entry name" value="FADPNR"/>
</dbReference>
<organism evidence="2 3">
    <name type="scientific">Actinoplanes aureus</name>
    <dbReference type="NCBI Taxonomy" id="2792083"/>
    <lineage>
        <taxon>Bacteria</taxon>
        <taxon>Bacillati</taxon>
        <taxon>Actinomycetota</taxon>
        <taxon>Actinomycetes</taxon>
        <taxon>Micromonosporales</taxon>
        <taxon>Micromonosporaceae</taxon>
        <taxon>Actinoplanes</taxon>
    </lineage>
</organism>
<dbReference type="GO" id="GO:0004497">
    <property type="term" value="F:monooxygenase activity"/>
    <property type="evidence" value="ECO:0007669"/>
    <property type="project" value="TreeGrafter"/>
</dbReference>
<dbReference type="InterPro" id="IPR050982">
    <property type="entry name" value="Auxin_biosynth/cation_transpt"/>
</dbReference>
<dbReference type="AlphaFoldDB" id="A0A931C734"/>
<keyword evidence="1" id="KW-0560">Oxidoreductase</keyword>
<name>A0A931C734_9ACTN</name>
<sequence length="360" mass="39271">MEQIETVIIGGGQAGLAAGYHLRRRGRPHVILEAAPRIGDSWRQRWDSLRLFTPARYSSLPGRPFPAPAWTFPTRLEFADYLADYAAQFRLPVRTGDAVRRLSSDGDGYQVDTTHARYAARNVVIATGFDRLPRLPDFAARLDPRVPQLHSADYREPGQFGDGTVLVVGAGNSGADIALELARTHQVLLSGRHPGHLPWRIERGLTPLLCPLTFFAFRHLLTVRTPPGRRLRPYVFAHGGPLVRVKPADLAAAGITRVPRVTGVRDGLPLLADGRAVPVSGVLWCTGYRPDLSWIDLPGFGGPEPAHRRGVVIGHPGLYLVGWIFQYALASSMIQGVGRDAAHIAKRISINSIAGTRAAA</sequence>
<evidence type="ECO:0000313" key="3">
    <source>
        <dbReference type="Proteomes" id="UP000598146"/>
    </source>
</evidence>
<keyword evidence="3" id="KW-1185">Reference proteome</keyword>
<dbReference type="RefSeq" id="WP_196414405.1">
    <property type="nucleotide sequence ID" value="NZ_JADQTO010000006.1"/>
</dbReference>
<dbReference type="GO" id="GO:0050660">
    <property type="term" value="F:flavin adenine dinucleotide binding"/>
    <property type="evidence" value="ECO:0007669"/>
    <property type="project" value="TreeGrafter"/>
</dbReference>
<accession>A0A931C734</accession>
<comment type="caution">
    <text evidence="2">The sequence shown here is derived from an EMBL/GenBank/DDBJ whole genome shotgun (WGS) entry which is preliminary data.</text>
</comment>
<dbReference type="InterPro" id="IPR036188">
    <property type="entry name" value="FAD/NAD-bd_sf"/>
</dbReference>
<dbReference type="SUPFAM" id="SSF51905">
    <property type="entry name" value="FAD/NAD(P)-binding domain"/>
    <property type="match status" value="2"/>
</dbReference>
<proteinExistence type="predicted"/>
<dbReference type="PANTHER" id="PTHR43539:SF78">
    <property type="entry name" value="FLAVIN-CONTAINING MONOOXYGENASE"/>
    <property type="match status" value="1"/>
</dbReference>
<dbReference type="Pfam" id="PF13738">
    <property type="entry name" value="Pyr_redox_3"/>
    <property type="match status" value="1"/>
</dbReference>
<dbReference type="EMBL" id="JADQTO010000006">
    <property type="protein sequence ID" value="MBG0562592.1"/>
    <property type="molecule type" value="Genomic_DNA"/>
</dbReference>
<dbReference type="PANTHER" id="PTHR43539">
    <property type="entry name" value="FLAVIN-BINDING MONOOXYGENASE-LIKE PROTEIN (AFU_ORTHOLOGUE AFUA_4G09220)"/>
    <property type="match status" value="1"/>
</dbReference>